<dbReference type="SUPFAM" id="SSF50249">
    <property type="entry name" value="Nucleic acid-binding proteins"/>
    <property type="match status" value="1"/>
</dbReference>
<evidence type="ECO:0000313" key="2">
    <source>
        <dbReference type="EMBL" id="RZC56373.1"/>
    </source>
</evidence>
<dbReference type="EMBL" id="CM010717">
    <property type="protein sequence ID" value="RZC56373.1"/>
    <property type="molecule type" value="Genomic_DNA"/>
</dbReference>
<dbReference type="InterPro" id="IPR003871">
    <property type="entry name" value="RFA1B/D_OB_1st"/>
</dbReference>
<dbReference type="CDD" id="cd04480">
    <property type="entry name" value="RPA1_DBD_A_like"/>
    <property type="match status" value="1"/>
</dbReference>
<organism evidence="2 3">
    <name type="scientific">Papaver somniferum</name>
    <name type="common">Opium poppy</name>
    <dbReference type="NCBI Taxonomy" id="3469"/>
    <lineage>
        <taxon>Eukaryota</taxon>
        <taxon>Viridiplantae</taxon>
        <taxon>Streptophyta</taxon>
        <taxon>Embryophyta</taxon>
        <taxon>Tracheophyta</taxon>
        <taxon>Spermatophyta</taxon>
        <taxon>Magnoliopsida</taxon>
        <taxon>Ranunculales</taxon>
        <taxon>Papaveraceae</taxon>
        <taxon>Papaveroideae</taxon>
        <taxon>Papaver</taxon>
    </lineage>
</organism>
<dbReference type="PANTHER" id="PTHR47165">
    <property type="entry name" value="OS03G0429900 PROTEIN"/>
    <property type="match status" value="1"/>
</dbReference>
<proteinExistence type="predicted"/>
<dbReference type="PANTHER" id="PTHR47165:SF4">
    <property type="entry name" value="OS03G0429900 PROTEIN"/>
    <property type="match status" value="1"/>
</dbReference>
<dbReference type="InterPro" id="IPR012340">
    <property type="entry name" value="NA-bd_OB-fold"/>
</dbReference>
<dbReference type="AlphaFoldDB" id="A0A4Y7J5F1"/>
<accession>A0A4Y7J5F1</accession>
<gene>
    <name evidence="2" type="ORF">C5167_015228</name>
</gene>
<evidence type="ECO:0000313" key="3">
    <source>
        <dbReference type="Proteomes" id="UP000316621"/>
    </source>
</evidence>
<dbReference type="Gramene" id="RZC56373">
    <property type="protein sequence ID" value="RZC56373"/>
    <property type="gene ID" value="C5167_015228"/>
</dbReference>
<dbReference type="Proteomes" id="UP000316621">
    <property type="component" value="Chromosome 3"/>
</dbReference>
<keyword evidence="3" id="KW-1185">Reference proteome</keyword>
<reference evidence="2 3" key="1">
    <citation type="journal article" date="2018" name="Science">
        <title>The opium poppy genome and morphinan production.</title>
        <authorList>
            <person name="Guo L."/>
            <person name="Winzer T."/>
            <person name="Yang X."/>
            <person name="Li Y."/>
            <person name="Ning Z."/>
            <person name="He Z."/>
            <person name="Teodor R."/>
            <person name="Lu Y."/>
            <person name="Bowser T.A."/>
            <person name="Graham I.A."/>
            <person name="Ye K."/>
        </authorList>
    </citation>
    <scope>NUCLEOTIDE SEQUENCE [LARGE SCALE GENOMIC DNA]</scope>
    <source>
        <strain evidence="3">cv. HN1</strain>
        <tissue evidence="2">Leaves</tissue>
    </source>
</reference>
<evidence type="ECO:0000259" key="1">
    <source>
        <dbReference type="Pfam" id="PF02721"/>
    </source>
</evidence>
<name>A0A4Y7J5F1_PAPSO</name>
<feature type="domain" description="Replication protein A 70 kDa DNA-binding subunit B/D first OB fold" evidence="1">
    <location>
        <begin position="131"/>
        <end position="185"/>
    </location>
</feature>
<dbReference type="Pfam" id="PF02721">
    <property type="entry name" value="DUF223"/>
    <property type="match status" value="1"/>
</dbReference>
<sequence length="301" mass="33566">MASQINITPQQVPSSATQDKLKSLRSLDEGKSSGVTVRVTRKWEELDFMSTNDVTSTNSLRSLDEGKSSGVTVRVTKKWEELDFMSTNDVTSVDMVIVDEQVLTTPCFCKFAIHDKLKSLRSLDEGKSSGVTVRVTKKWEELDFMSTNDVTSVDMVIVDEQGDELHAIIPKNLTWKFDKQIREGGICGWLLKDLTNIQVLQRASGQSSRMREIMIENGRYYHVLTSLSLSSYNPFVGNDPIDCDSTPCPVLVAVRSTFVKNYQGKITLSSTNATKIYNNVDLKSSKCMPLCAPTPSYYGAD</sequence>
<dbReference type="Gene3D" id="2.40.50.140">
    <property type="entry name" value="Nucleic acid-binding proteins"/>
    <property type="match status" value="2"/>
</dbReference>
<protein>
    <recommendedName>
        <fullName evidence="1">Replication protein A 70 kDa DNA-binding subunit B/D first OB fold domain-containing protein</fullName>
    </recommendedName>
</protein>